<evidence type="ECO:0000256" key="1">
    <source>
        <dbReference type="SAM" id="Phobius"/>
    </source>
</evidence>
<accession>A0A0D6JCQ1</accession>
<sequence length="473" mass="50116">MFGWRKRRDGFEWREYVRTTILVRRKKRRERIEEAGKAAIDGLAEAGRRGAAAGRHGAAAAQRGLGQAGRRAGHFSIFAAHWARGNFRRAAATLVPMGKSAAQAAGRASVAAGQRAGRAAIKGGRYLGHAARSSGAKAAPVLARGAAKLGPSLRTISTPQTAMPLAIAGGAAVLGAVARIPLHGFDATTLIAALIGIMLLGLAAFPLISTGKIEWPSWLPAPKWSTLPGQPATWALGAAAIAIVGLIASLLMGWVSLRSPVGVADILPDFSSPPEVVSGYAVSLTGDSMRIEGHVVRLADVEAPELTQTCDREDSRSWNCGQSALDALRRLTGRATISCDVHYTDSSGRKVSTCRNGDTDLAAEMVRSGHIFATGTLFPTYGSQQAEAQSAKAGLWSGSSKSPQDYRDERWEAASRAAPDGCPIKGRVLSGGKVYILPWSRSYDKYSVRDGRGDRWFCSEDEAISDGWKSLDS</sequence>
<dbReference type="SMART" id="SM00318">
    <property type="entry name" value="SNc"/>
    <property type="match status" value="1"/>
</dbReference>
<dbReference type="KEGG" id="fil:BN1229_v1_1250"/>
<dbReference type="InterPro" id="IPR016071">
    <property type="entry name" value="Staphylococal_nuclease_OB-fold"/>
</dbReference>
<dbReference type="OrthoDB" id="9805504at2"/>
<dbReference type="Proteomes" id="UP000033187">
    <property type="component" value="Chromosome 1"/>
</dbReference>
<reference evidence="4" key="1">
    <citation type="submission" date="2015-02" db="EMBL/GenBank/DDBJ databases">
        <authorList>
            <person name="Chooi Y.-H."/>
        </authorList>
    </citation>
    <scope>NUCLEOTIDE SEQUENCE [LARGE SCALE GENOMIC DNA]</scope>
    <source>
        <strain evidence="4">strain Y</strain>
    </source>
</reference>
<feature type="transmembrane region" description="Helical" evidence="1">
    <location>
        <begin position="162"/>
        <end position="182"/>
    </location>
</feature>
<dbReference type="Gene3D" id="2.40.50.90">
    <property type="match status" value="1"/>
</dbReference>
<name>A0A0D6JCQ1_9HYPH</name>
<evidence type="ECO:0000259" key="2">
    <source>
        <dbReference type="SMART" id="SM00318"/>
    </source>
</evidence>
<dbReference type="InterPro" id="IPR035437">
    <property type="entry name" value="SNase_OB-fold_sf"/>
</dbReference>
<feature type="domain" description="TNase-like" evidence="2">
    <location>
        <begin position="275"/>
        <end position="398"/>
    </location>
</feature>
<evidence type="ECO:0000313" key="3">
    <source>
        <dbReference type="EMBL" id="CPR17430.1"/>
    </source>
</evidence>
<keyword evidence="4" id="KW-1185">Reference proteome</keyword>
<evidence type="ECO:0000313" key="4">
    <source>
        <dbReference type="Proteomes" id="UP000033187"/>
    </source>
</evidence>
<keyword evidence="1" id="KW-1133">Transmembrane helix</keyword>
<keyword evidence="1" id="KW-0812">Transmembrane</keyword>
<dbReference type="Pfam" id="PF00565">
    <property type="entry name" value="SNase"/>
    <property type="match status" value="1"/>
</dbReference>
<proteinExistence type="predicted"/>
<dbReference type="EMBL" id="LN829119">
    <property type="protein sequence ID" value="CPR17430.1"/>
    <property type="molecule type" value="Genomic_DNA"/>
</dbReference>
<dbReference type="RefSeq" id="WP_052743730.1">
    <property type="nucleotide sequence ID" value="NZ_LN829119.1"/>
</dbReference>
<dbReference type="SUPFAM" id="SSF50199">
    <property type="entry name" value="Staphylococcal nuclease"/>
    <property type="match status" value="1"/>
</dbReference>
<dbReference type="AlphaFoldDB" id="A0A0D6JCQ1"/>
<feature type="transmembrane region" description="Helical" evidence="1">
    <location>
        <begin position="188"/>
        <end position="211"/>
    </location>
</feature>
<feature type="transmembrane region" description="Helical" evidence="1">
    <location>
        <begin position="232"/>
        <end position="255"/>
    </location>
</feature>
<dbReference type="KEGG" id="fiy:BN1229_v1_1248"/>
<organism evidence="3 4">
    <name type="scientific">Candidatus Filomicrobium marinum</name>
    <dbReference type="NCBI Taxonomy" id="1608628"/>
    <lineage>
        <taxon>Bacteria</taxon>
        <taxon>Pseudomonadati</taxon>
        <taxon>Pseudomonadota</taxon>
        <taxon>Alphaproteobacteria</taxon>
        <taxon>Hyphomicrobiales</taxon>
        <taxon>Hyphomicrobiaceae</taxon>
        <taxon>Filomicrobium</taxon>
    </lineage>
</organism>
<keyword evidence="1" id="KW-0472">Membrane</keyword>
<gene>
    <name evidence="3" type="ORF">YBN1229_v1_1248</name>
</gene>
<protein>
    <submittedName>
        <fullName evidence="3">Putative Nuclease</fullName>
    </submittedName>
</protein>